<dbReference type="InterPro" id="IPR023997">
    <property type="entry name" value="TonB-dep_OMP_SusC/RagA_CS"/>
</dbReference>
<dbReference type="GO" id="GO:0044718">
    <property type="term" value="P:siderophore transmembrane transport"/>
    <property type="evidence" value="ECO:0007669"/>
    <property type="project" value="TreeGrafter"/>
</dbReference>
<keyword evidence="2" id="KW-0812">Transmembrane</keyword>
<dbReference type="Pfam" id="PF07715">
    <property type="entry name" value="Plug"/>
    <property type="match status" value="1"/>
</dbReference>
<dbReference type="GO" id="GO:0015344">
    <property type="term" value="F:siderophore uptake transmembrane transporter activity"/>
    <property type="evidence" value="ECO:0007669"/>
    <property type="project" value="TreeGrafter"/>
</dbReference>
<proteinExistence type="inferred from homology"/>
<evidence type="ECO:0000256" key="1">
    <source>
        <dbReference type="ARBA" id="ARBA00022729"/>
    </source>
</evidence>
<keyword evidence="2" id="KW-0998">Cell outer membrane</keyword>
<dbReference type="NCBIfam" id="TIGR04057">
    <property type="entry name" value="SusC_RagA_signa"/>
    <property type="match status" value="1"/>
</dbReference>
<dbReference type="InterPro" id="IPR037066">
    <property type="entry name" value="Plug_dom_sf"/>
</dbReference>
<dbReference type="PANTHER" id="PTHR30069:SF29">
    <property type="entry name" value="HEMOGLOBIN AND HEMOGLOBIN-HAPTOGLOBIN-BINDING PROTEIN 1-RELATED"/>
    <property type="match status" value="1"/>
</dbReference>
<evidence type="ECO:0000256" key="2">
    <source>
        <dbReference type="PROSITE-ProRule" id="PRU01360"/>
    </source>
</evidence>
<keyword evidence="2" id="KW-0472">Membrane</keyword>
<comment type="caution">
    <text evidence="4">The sequence shown here is derived from an EMBL/GenBank/DDBJ whole genome shotgun (WGS) entry which is preliminary data.</text>
</comment>
<dbReference type="Gene3D" id="2.170.130.10">
    <property type="entry name" value="TonB-dependent receptor, plug domain"/>
    <property type="match status" value="1"/>
</dbReference>
<keyword evidence="2" id="KW-1134">Transmembrane beta strand</keyword>
<dbReference type="FunFam" id="2.170.130.10:FF:000008">
    <property type="entry name" value="SusC/RagA family TonB-linked outer membrane protein"/>
    <property type="match status" value="1"/>
</dbReference>
<gene>
    <name evidence="4" type="ORF">F3B52_28065</name>
</gene>
<feature type="domain" description="TonB-dependent receptor plug" evidence="3">
    <location>
        <begin position="37"/>
        <end position="143"/>
    </location>
</feature>
<dbReference type="SUPFAM" id="SSF56935">
    <property type="entry name" value="Porins"/>
    <property type="match status" value="1"/>
</dbReference>
<dbReference type="GO" id="GO:0009279">
    <property type="term" value="C:cell outer membrane"/>
    <property type="evidence" value="ECO:0007669"/>
    <property type="project" value="UniProtKB-SubCell"/>
</dbReference>
<sequence>MKAQEIGVKPKVNVVLEGDNQMLDEVMIVAYGTAKKSAFTGSAATIKSEKITSRQTSNVTNALSGQVAGVQTTSNSGQPGKDAEVRIRGIGSISASNKPLYVVDGVPYDGEISAISTSDIESMTVLKDAASNALYGARGANGVILITTKKGKSGEARVSLDAKWGVNKRGVPNYETINDPAKFYELNYSSIYNADLKGYAAAGDLAGANAYANQALLSGTYLG</sequence>
<organism evidence="4">
    <name type="scientific">Bacteroides ovatus</name>
    <dbReference type="NCBI Taxonomy" id="28116"/>
    <lineage>
        <taxon>Bacteria</taxon>
        <taxon>Pseudomonadati</taxon>
        <taxon>Bacteroidota</taxon>
        <taxon>Bacteroidia</taxon>
        <taxon>Bacteroidales</taxon>
        <taxon>Bacteroidaceae</taxon>
        <taxon>Bacteroides</taxon>
    </lineage>
</organism>
<dbReference type="PROSITE" id="PS52016">
    <property type="entry name" value="TONB_DEPENDENT_REC_3"/>
    <property type="match status" value="1"/>
</dbReference>
<accession>A0A642BXU1</accession>
<dbReference type="AlphaFoldDB" id="A0A642BXU1"/>
<dbReference type="InterPro" id="IPR012910">
    <property type="entry name" value="Plug_dom"/>
</dbReference>
<dbReference type="PANTHER" id="PTHR30069">
    <property type="entry name" value="TONB-DEPENDENT OUTER MEMBRANE RECEPTOR"/>
    <property type="match status" value="1"/>
</dbReference>
<keyword evidence="1" id="KW-0732">Signal</keyword>
<protein>
    <submittedName>
        <fullName evidence="4">TonB-dependent receptor plug domain-containing protein</fullName>
    </submittedName>
</protein>
<feature type="non-terminal residue" evidence="4">
    <location>
        <position position="223"/>
    </location>
</feature>
<dbReference type="InterPro" id="IPR039426">
    <property type="entry name" value="TonB-dep_rcpt-like"/>
</dbReference>
<evidence type="ECO:0000313" key="4">
    <source>
        <dbReference type="EMBL" id="KAA4630959.1"/>
    </source>
</evidence>
<name>A0A642BXU1_BACOV</name>
<evidence type="ECO:0000259" key="3">
    <source>
        <dbReference type="Pfam" id="PF07715"/>
    </source>
</evidence>
<comment type="similarity">
    <text evidence="2">Belongs to the TonB-dependent receptor family.</text>
</comment>
<comment type="subcellular location">
    <subcellularLocation>
        <location evidence="2">Cell outer membrane</location>
        <topology evidence="2">Multi-pass membrane protein</topology>
    </subcellularLocation>
</comment>
<keyword evidence="4" id="KW-0675">Receptor</keyword>
<reference evidence="4" key="1">
    <citation type="journal article" date="2019" name="Nat. Med.">
        <title>A library of human gut bacterial isolates paired with longitudinal multiomics data enables mechanistic microbiome research.</title>
        <authorList>
            <person name="Poyet M."/>
            <person name="Groussin M."/>
            <person name="Gibbons S.M."/>
            <person name="Avila-Pacheco J."/>
            <person name="Jiang X."/>
            <person name="Kearney S.M."/>
            <person name="Perrotta A.R."/>
            <person name="Berdy B."/>
            <person name="Zhao S."/>
            <person name="Lieberman T.D."/>
            <person name="Swanson P.K."/>
            <person name="Smith M."/>
            <person name="Roesemann S."/>
            <person name="Alexander J.E."/>
            <person name="Rich S.A."/>
            <person name="Livny J."/>
            <person name="Vlamakis H."/>
            <person name="Clish C."/>
            <person name="Bullock K."/>
            <person name="Deik A."/>
            <person name="Scott J."/>
            <person name="Pierce K.A."/>
            <person name="Xavier R.J."/>
            <person name="Alm E.J."/>
        </authorList>
    </citation>
    <scope>NUCLEOTIDE SEQUENCE</scope>
    <source>
        <strain evidence="4">BIOML-A16</strain>
    </source>
</reference>
<dbReference type="EMBL" id="VWFQ01000232">
    <property type="protein sequence ID" value="KAA4630959.1"/>
    <property type="molecule type" value="Genomic_DNA"/>
</dbReference>
<keyword evidence="2" id="KW-0813">Transport</keyword>